<evidence type="ECO:0008006" key="3">
    <source>
        <dbReference type="Google" id="ProtNLM"/>
    </source>
</evidence>
<keyword evidence="2" id="KW-1185">Reference proteome</keyword>
<proteinExistence type="predicted"/>
<gene>
    <name evidence="1" type="ORF">FB470_006636</name>
</gene>
<dbReference type="EMBL" id="JAUSUT010000001">
    <property type="protein sequence ID" value="MDQ0382642.1"/>
    <property type="molecule type" value="Genomic_DNA"/>
</dbReference>
<protein>
    <recommendedName>
        <fullName evidence="3">CdiI immunity protein domain-containing protein</fullName>
    </recommendedName>
</protein>
<sequence>MLYEAFMRDLGYPFPGEWSLDKVAVEAVSEELDDHALASLRRYAEERWVSEKNDPFHESLPDRPTIRAIMEGLTSRRREMVRRYAERLWWRLGSRC</sequence>
<comment type="caution">
    <text evidence="1">The sequence shown here is derived from an EMBL/GenBank/DDBJ whole genome shotgun (WGS) entry which is preliminary data.</text>
</comment>
<dbReference type="RefSeq" id="WP_306997994.1">
    <property type="nucleotide sequence ID" value="NZ_JAUSUT010000001.1"/>
</dbReference>
<reference evidence="1 2" key="1">
    <citation type="submission" date="2023-07" db="EMBL/GenBank/DDBJ databases">
        <title>Sequencing the genomes of 1000 actinobacteria strains.</title>
        <authorList>
            <person name="Klenk H.-P."/>
        </authorList>
    </citation>
    <scope>NUCLEOTIDE SEQUENCE [LARGE SCALE GENOMIC DNA]</scope>
    <source>
        <strain evidence="1 2">DSM 45805</strain>
    </source>
</reference>
<name>A0ABU0F6L1_9PSEU</name>
<organism evidence="1 2">
    <name type="scientific">Amycolatopsis thermophila</name>
    <dbReference type="NCBI Taxonomy" id="206084"/>
    <lineage>
        <taxon>Bacteria</taxon>
        <taxon>Bacillati</taxon>
        <taxon>Actinomycetota</taxon>
        <taxon>Actinomycetes</taxon>
        <taxon>Pseudonocardiales</taxon>
        <taxon>Pseudonocardiaceae</taxon>
        <taxon>Amycolatopsis</taxon>
    </lineage>
</organism>
<dbReference type="Proteomes" id="UP001229651">
    <property type="component" value="Unassembled WGS sequence"/>
</dbReference>
<accession>A0ABU0F6L1</accession>
<evidence type="ECO:0000313" key="2">
    <source>
        <dbReference type="Proteomes" id="UP001229651"/>
    </source>
</evidence>
<evidence type="ECO:0000313" key="1">
    <source>
        <dbReference type="EMBL" id="MDQ0382642.1"/>
    </source>
</evidence>